<protein>
    <submittedName>
        <fullName evidence="7">TonB family protein</fullName>
    </submittedName>
</protein>
<evidence type="ECO:0000256" key="5">
    <source>
        <dbReference type="SAM" id="MobiDB-lite"/>
    </source>
</evidence>
<evidence type="ECO:0000313" key="8">
    <source>
        <dbReference type="Proteomes" id="UP000664399"/>
    </source>
</evidence>
<feature type="region of interest" description="Disordered" evidence="5">
    <location>
        <begin position="1"/>
        <end position="50"/>
    </location>
</feature>
<feature type="compositionally biased region" description="Polar residues" evidence="5">
    <location>
        <begin position="178"/>
        <end position="191"/>
    </location>
</feature>
<sequence length="390" mass="41073">MVSDTHRPASASARKEPRLVPLSARADAAQPPSGQPPHGASAPERDPPHDQRARLLPLLPVLRVPGWTVRGTATPLIRKERYAEPTLGPVLTVSLGAHALLLLAICYKAAAGVTGSPSSPPAPPVEMLFDQAPAMTGMAGPASPEAAGGNAAPNPAQQSSNAPDSSPEAEESPQQSNAEQSSSPPLPQSNDGLLRAEEKTQHTAPAKPVSGHSPQHHPPARPHPNPRPTPKPSHHAPSPLDYPMDTSFDQAPAPRRPRRGRSGGSGAPLDLSIGPIVENGALNAHYSSRTSVHGVSSDYAAEIDAWIQRHLYYPPEAAQNGNSGTTSVHVVLDRQGNVFKVFETSSSGVTELDAATVGMFHGAQLPPVPPDMKDNFINFDVTINYILIRN</sequence>
<evidence type="ECO:0000256" key="4">
    <source>
        <dbReference type="ARBA" id="ARBA00023136"/>
    </source>
</evidence>
<keyword evidence="4" id="KW-0472">Membrane</keyword>
<evidence type="ECO:0000313" key="7">
    <source>
        <dbReference type="EMBL" id="MBO1326926.1"/>
    </source>
</evidence>
<dbReference type="NCBIfam" id="TIGR01352">
    <property type="entry name" value="tonB_Cterm"/>
    <property type="match status" value="1"/>
</dbReference>
<evidence type="ECO:0000259" key="6">
    <source>
        <dbReference type="PROSITE" id="PS52015"/>
    </source>
</evidence>
<dbReference type="Proteomes" id="UP000664399">
    <property type="component" value="Unassembled WGS sequence"/>
</dbReference>
<dbReference type="Pfam" id="PF03544">
    <property type="entry name" value="TonB_C"/>
    <property type="match status" value="1"/>
</dbReference>
<dbReference type="SUPFAM" id="SSF74653">
    <property type="entry name" value="TolA/TonB C-terminal domain"/>
    <property type="match status" value="1"/>
</dbReference>
<evidence type="ECO:0000256" key="2">
    <source>
        <dbReference type="ARBA" id="ARBA00022692"/>
    </source>
</evidence>
<dbReference type="InterPro" id="IPR037682">
    <property type="entry name" value="TonB_C"/>
</dbReference>
<keyword evidence="2" id="KW-0812">Transmembrane</keyword>
<feature type="compositionally biased region" description="Low complexity" evidence="5">
    <location>
        <begin position="137"/>
        <end position="177"/>
    </location>
</feature>
<dbReference type="RefSeq" id="WP_207851697.1">
    <property type="nucleotide sequence ID" value="NZ_JAFVMG010000001.1"/>
</dbReference>
<dbReference type="Gene3D" id="3.30.1150.10">
    <property type="match status" value="1"/>
</dbReference>
<evidence type="ECO:0000256" key="1">
    <source>
        <dbReference type="ARBA" id="ARBA00004167"/>
    </source>
</evidence>
<feature type="compositionally biased region" description="Pro residues" evidence="5">
    <location>
        <begin position="221"/>
        <end position="231"/>
    </location>
</feature>
<keyword evidence="8" id="KW-1185">Reference proteome</keyword>
<dbReference type="InterPro" id="IPR006260">
    <property type="entry name" value="TonB/TolA_C"/>
</dbReference>
<proteinExistence type="predicted"/>
<comment type="caution">
    <text evidence="7">The sequence shown here is derived from an EMBL/GenBank/DDBJ whole genome shotgun (WGS) entry which is preliminary data.</text>
</comment>
<dbReference type="EMBL" id="JAFVMG010000001">
    <property type="protein sequence ID" value="MBO1326926.1"/>
    <property type="molecule type" value="Genomic_DNA"/>
</dbReference>
<gene>
    <name evidence="7" type="ORF">J2D75_00360</name>
</gene>
<comment type="subcellular location">
    <subcellularLocation>
        <location evidence="1">Membrane</location>
        <topology evidence="1">Single-pass membrane protein</topology>
    </subcellularLocation>
</comment>
<feature type="compositionally biased region" description="Basic and acidic residues" evidence="5">
    <location>
        <begin position="1"/>
        <end position="18"/>
    </location>
</feature>
<organism evidence="7 8">
    <name type="scientific">Acetobacter suratthaniensis</name>
    <dbReference type="NCBI Taxonomy" id="1502841"/>
    <lineage>
        <taxon>Bacteria</taxon>
        <taxon>Pseudomonadati</taxon>
        <taxon>Pseudomonadota</taxon>
        <taxon>Alphaproteobacteria</taxon>
        <taxon>Acetobacterales</taxon>
        <taxon>Acetobacteraceae</taxon>
        <taxon>Acetobacter</taxon>
    </lineage>
</organism>
<accession>A0ABS3LKQ1</accession>
<feature type="region of interest" description="Disordered" evidence="5">
    <location>
        <begin position="135"/>
        <end position="272"/>
    </location>
</feature>
<name>A0ABS3LKQ1_9PROT</name>
<reference evidence="7 8" key="1">
    <citation type="submission" date="2021-03" db="EMBL/GenBank/DDBJ databases">
        <title>The complete genome sequence of Acetobacter suratthaniensis TBRC 1719.</title>
        <authorList>
            <person name="Charoenyingcharoen P."/>
            <person name="Yukphan P."/>
        </authorList>
    </citation>
    <scope>NUCLEOTIDE SEQUENCE [LARGE SCALE GENOMIC DNA]</scope>
    <source>
        <strain evidence="7 8">TBRC 1719</strain>
    </source>
</reference>
<keyword evidence="3" id="KW-1133">Transmembrane helix</keyword>
<dbReference type="PROSITE" id="PS52015">
    <property type="entry name" value="TONB_CTD"/>
    <property type="match status" value="1"/>
</dbReference>
<feature type="domain" description="TonB C-terminal" evidence="6">
    <location>
        <begin position="298"/>
        <end position="390"/>
    </location>
</feature>
<evidence type="ECO:0000256" key="3">
    <source>
        <dbReference type="ARBA" id="ARBA00022989"/>
    </source>
</evidence>